<reference evidence="5" key="1">
    <citation type="submission" date="2021-04" db="EMBL/GenBank/DDBJ databases">
        <title>Phylogenetic analysis of Acidobacteriaceae.</title>
        <authorList>
            <person name="Qiu L."/>
            <person name="Zhang Q."/>
        </authorList>
    </citation>
    <scope>NUCLEOTIDE SEQUENCE</scope>
    <source>
        <strain evidence="5">DSM 25168</strain>
    </source>
</reference>
<accession>A0A9J7BNH1</accession>
<evidence type="ECO:0000259" key="3">
    <source>
        <dbReference type="Pfam" id="PF01408"/>
    </source>
</evidence>
<keyword evidence="2" id="KW-0560">Oxidoreductase</keyword>
<dbReference type="SUPFAM" id="SSF55347">
    <property type="entry name" value="Glyceraldehyde-3-phosphate dehydrogenase-like, C-terminal domain"/>
    <property type="match status" value="1"/>
</dbReference>
<dbReference type="KEGG" id="orp:MOP44_26890"/>
<dbReference type="InterPro" id="IPR055170">
    <property type="entry name" value="GFO_IDH_MocA-like_dom"/>
</dbReference>
<dbReference type="InterPro" id="IPR036291">
    <property type="entry name" value="NAD(P)-bd_dom_sf"/>
</dbReference>
<gene>
    <name evidence="5" type="ORF">MOP44_26890</name>
</gene>
<evidence type="ECO:0000256" key="1">
    <source>
        <dbReference type="ARBA" id="ARBA00010928"/>
    </source>
</evidence>
<comment type="similarity">
    <text evidence="1">Belongs to the Gfo/Idh/MocA family.</text>
</comment>
<dbReference type="Pfam" id="PF22725">
    <property type="entry name" value="GFO_IDH_MocA_C3"/>
    <property type="match status" value="1"/>
</dbReference>
<protein>
    <submittedName>
        <fullName evidence="5">Gfo/Idh/MocA family oxidoreductase</fullName>
    </submittedName>
</protein>
<evidence type="ECO:0000259" key="4">
    <source>
        <dbReference type="Pfam" id="PF22725"/>
    </source>
</evidence>
<organism evidence="5 6">
    <name type="scientific">Occallatibacter riparius</name>
    <dbReference type="NCBI Taxonomy" id="1002689"/>
    <lineage>
        <taxon>Bacteria</taxon>
        <taxon>Pseudomonadati</taxon>
        <taxon>Acidobacteriota</taxon>
        <taxon>Terriglobia</taxon>
        <taxon>Terriglobales</taxon>
        <taxon>Acidobacteriaceae</taxon>
        <taxon>Occallatibacter</taxon>
    </lineage>
</organism>
<dbReference type="PANTHER" id="PTHR22604">
    <property type="entry name" value="OXIDOREDUCTASES"/>
    <property type="match status" value="1"/>
</dbReference>
<dbReference type="GO" id="GO:0000166">
    <property type="term" value="F:nucleotide binding"/>
    <property type="evidence" value="ECO:0007669"/>
    <property type="project" value="InterPro"/>
</dbReference>
<evidence type="ECO:0000313" key="5">
    <source>
        <dbReference type="EMBL" id="UWZ84167.1"/>
    </source>
</evidence>
<dbReference type="InterPro" id="IPR050984">
    <property type="entry name" value="Gfo/Idh/MocA_domain"/>
</dbReference>
<name>A0A9J7BNH1_9BACT</name>
<dbReference type="Pfam" id="PF01408">
    <property type="entry name" value="GFO_IDH_MocA"/>
    <property type="match status" value="1"/>
</dbReference>
<sequence>MTKKIRWGVLSTAAIGVKKVIPGMQLGQYSEVTAIASRELSKAKSAADELGIAKAYGSYEELLADPEIDAIYNPLPNQLHVPWTAKAAEAGKHVLCEKPLSITVAEAESLLEVRSRTGVKIGEAFMIRSFTQWLRLQELLREGRIGELRAVTAFFSYFNVDPTNIRNMVETGGGALYDIGCYCIQSARTGFGTEPTRVVGLIERDPAMGTDRLTSALMEFPGGQATFTCSTQTIPYQRVHFVGTKGRIEIEIPFNAPKDRPTRLFIDETGDIFGSGIVTEEFATADQYTMQGDAFSKAILEGGEVPVPLEEGIANMAVIEAIFRSAESGGWEKVPSGRVAK</sequence>
<dbReference type="Proteomes" id="UP001059380">
    <property type="component" value="Chromosome"/>
</dbReference>
<evidence type="ECO:0000313" key="6">
    <source>
        <dbReference type="Proteomes" id="UP001059380"/>
    </source>
</evidence>
<dbReference type="Gene3D" id="3.30.360.10">
    <property type="entry name" value="Dihydrodipicolinate Reductase, domain 2"/>
    <property type="match status" value="1"/>
</dbReference>
<keyword evidence="6" id="KW-1185">Reference proteome</keyword>
<feature type="domain" description="Gfo/Idh/MocA-like oxidoreductase N-terminal" evidence="3">
    <location>
        <begin position="6"/>
        <end position="122"/>
    </location>
</feature>
<dbReference type="RefSeq" id="WP_260793671.1">
    <property type="nucleotide sequence ID" value="NZ_CP093313.1"/>
</dbReference>
<feature type="domain" description="GFO/IDH/MocA-like oxidoreductase" evidence="4">
    <location>
        <begin position="133"/>
        <end position="249"/>
    </location>
</feature>
<dbReference type="EMBL" id="CP093313">
    <property type="protein sequence ID" value="UWZ84167.1"/>
    <property type="molecule type" value="Genomic_DNA"/>
</dbReference>
<dbReference type="GO" id="GO:0016491">
    <property type="term" value="F:oxidoreductase activity"/>
    <property type="evidence" value="ECO:0007669"/>
    <property type="project" value="UniProtKB-KW"/>
</dbReference>
<dbReference type="Gene3D" id="3.40.50.720">
    <property type="entry name" value="NAD(P)-binding Rossmann-like Domain"/>
    <property type="match status" value="1"/>
</dbReference>
<dbReference type="PANTHER" id="PTHR22604:SF105">
    <property type="entry name" value="TRANS-1,2-DIHYDROBENZENE-1,2-DIOL DEHYDROGENASE"/>
    <property type="match status" value="1"/>
</dbReference>
<evidence type="ECO:0000256" key="2">
    <source>
        <dbReference type="ARBA" id="ARBA00023002"/>
    </source>
</evidence>
<dbReference type="SUPFAM" id="SSF51735">
    <property type="entry name" value="NAD(P)-binding Rossmann-fold domains"/>
    <property type="match status" value="1"/>
</dbReference>
<dbReference type="AlphaFoldDB" id="A0A9J7BNH1"/>
<proteinExistence type="inferred from homology"/>
<dbReference type="InterPro" id="IPR000683">
    <property type="entry name" value="Gfo/Idh/MocA-like_OxRdtase_N"/>
</dbReference>